<keyword evidence="2" id="KW-1185">Reference proteome</keyword>
<gene>
    <name evidence="1" type="ORF">K7432_008350</name>
</gene>
<reference evidence="1 2" key="1">
    <citation type="submission" date="2023-04" db="EMBL/GenBank/DDBJ databases">
        <title>Genome of Basidiobolus ranarum AG-B5.</title>
        <authorList>
            <person name="Stajich J.E."/>
            <person name="Carter-House D."/>
            <person name="Gryganskyi A."/>
        </authorList>
    </citation>
    <scope>NUCLEOTIDE SEQUENCE [LARGE SCALE GENOMIC DNA]</scope>
    <source>
        <strain evidence="1 2">AG-B5</strain>
    </source>
</reference>
<organism evidence="1 2">
    <name type="scientific">Basidiobolus ranarum</name>
    <dbReference type="NCBI Taxonomy" id="34480"/>
    <lineage>
        <taxon>Eukaryota</taxon>
        <taxon>Fungi</taxon>
        <taxon>Fungi incertae sedis</taxon>
        <taxon>Zoopagomycota</taxon>
        <taxon>Entomophthoromycotina</taxon>
        <taxon>Basidiobolomycetes</taxon>
        <taxon>Basidiobolales</taxon>
        <taxon>Basidiobolaceae</taxon>
        <taxon>Basidiobolus</taxon>
    </lineage>
</organism>
<dbReference type="EMBL" id="JASJQH010000458">
    <property type="protein sequence ID" value="KAK9764273.1"/>
    <property type="molecule type" value="Genomic_DNA"/>
</dbReference>
<evidence type="ECO:0000313" key="2">
    <source>
        <dbReference type="Proteomes" id="UP001479436"/>
    </source>
</evidence>
<sequence length="63" mass="6943">TSEEEAQERLLETVTGYCVTRKDLTGSKEAMSPKLAVKGMSTSTITNVFASTEKFDGEDSHLW</sequence>
<protein>
    <submittedName>
        <fullName evidence="1">Uncharacterized protein</fullName>
    </submittedName>
</protein>
<dbReference type="Proteomes" id="UP001479436">
    <property type="component" value="Unassembled WGS sequence"/>
</dbReference>
<accession>A0ABR2WRX6</accession>
<evidence type="ECO:0000313" key="1">
    <source>
        <dbReference type="EMBL" id="KAK9764273.1"/>
    </source>
</evidence>
<proteinExistence type="predicted"/>
<comment type="caution">
    <text evidence="1">The sequence shown here is derived from an EMBL/GenBank/DDBJ whole genome shotgun (WGS) entry which is preliminary data.</text>
</comment>
<feature type="non-terminal residue" evidence="1">
    <location>
        <position position="1"/>
    </location>
</feature>
<name>A0ABR2WRX6_9FUNG</name>